<gene>
    <name evidence="10" type="ORF">FY550_11625</name>
</gene>
<dbReference type="GO" id="GO:0140359">
    <property type="term" value="F:ABC-type transporter activity"/>
    <property type="evidence" value="ECO:0007669"/>
    <property type="project" value="InterPro"/>
</dbReference>
<keyword evidence="4" id="KW-1003">Cell membrane</keyword>
<evidence type="ECO:0000313" key="10">
    <source>
        <dbReference type="EMBL" id="QEL11723.1"/>
    </source>
</evidence>
<evidence type="ECO:0000256" key="3">
    <source>
        <dbReference type="ARBA" id="ARBA00022448"/>
    </source>
</evidence>
<evidence type="ECO:0000256" key="7">
    <source>
        <dbReference type="ARBA" id="ARBA00023136"/>
    </source>
</evidence>
<dbReference type="Pfam" id="PF12698">
    <property type="entry name" value="ABC2_membrane_3"/>
    <property type="match status" value="1"/>
</dbReference>
<feature type="domain" description="ABC transmembrane type-2" evidence="9">
    <location>
        <begin position="133"/>
        <end position="369"/>
    </location>
</feature>
<dbReference type="GO" id="GO:0005886">
    <property type="term" value="C:plasma membrane"/>
    <property type="evidence" value="ECO:0007669"/>
    <property type="project" value="UniProtKB-SubCell"/>
</dbReference>
<feature type="transmembrane region" description="Helical" evidence="8">
    <location>
        <begin position="283"/>
        <end position="302"/>
    </location>
</feature>
<dbReference type="Gene3D" id="3.40.1710.10">
    <property type="entry name" value="abc type-2 transporter like domain"/>
    <property type="match status" value="1"/>
</dbReference>
<evidence type="ECO:0000256" key="6">
    <source>
        <dbReference type="ARBA" id="ARBA00022989"/>
    </source>
</evidence>
<protein>
    <submittedName>
        <fullName evidence="10">ABC transporter permease</fullName>
    </submittedName>
</protein>
<proteinExistence type="inferred from homology"/>
<keyword evidence="3" id="KW-0813">Transport</keyword>
<sequence>MPRLINILQLGIKELHSLWRDPVLLLLIGYAFTLSIYASAHGIAEVPHRASIGVVDEDRSQVSQRLLDAFRLPWFLPPERIDPARMDSGLDNGTYIFALDIPPDFQQKLLRGNQPTIQLNVDATQVSQAFSGAAYIQQILTTEAETFLQRYRQEATPAVRAVIRNEFNPNLTRSWFGAVNEIVNQLTMLALILSGAALIREREHGTLEHLLVMPVTPLEIMLAKVTSMGMVVLAAALLSLKLIVAGWLEVPLRGSLMLFTAGAMLLLFAMTSLGILLGTIARSMPQLGILVILVLIPLRILSGGETPRESMPTAIQDIMLLAPTTQFIELAQAVLFRGAGLDIIWPRLFALALLGALFFGSALVRLRRSLA</sequence>
<feature type="transmembrane region" description="Helical" evidence="8">
    <location>
        <begin position="348"/>
        <end position="366"/>
    </location>
</feature>
<dbReference type="AlphaFoldDB" id="A0A5C1A1Y4"/>
<comment type="subcellular location">
    <subcellularLocation>
        <location evidence="1">Cell membrane</location>
        <topology evidence="1">Multi-pass membrane protein</topology>
    </subcellularLocation>
</comment>
<dbReference type="InterPro" id="IPR047817">
    <property type="entry name" value="ABC2_TM_bact-type"/>
</dbReference>
<keyword evidence="11" id="KW-1185">Reference proteome</keyword>
<dbReference type="PANTHER" id="PTHR30294:SF47">
    <property type="entry name" value="INNER MEMBRANE TRANSPORT PERMEASE YHHJ"/>
    <property type="match status" value="1"/>
</dbReference>
<name>A0A5C1A1Y4_9GAMM</name>
<evidence type="ECO:0000256" key="4">
    <source>
        <dbReference type="ARBA" id="ARBA00022475"/>
    </source>
</evidence>
<dbReference type="RefSeq" id="WP_149054546.1">
    <property type="nucleotide sequence ID" value="NZ_CP043420.1"/>
</dbReference>
<keyword evidence="7 8" id="KW-0472">Membrane</keyword>
<accession>A0A5C1A1Y4</accession>
<evidence type="ECO:0000256" key="5">
    <source>
        <dbReference type="ARBA" id="ARBA00022692"/>
    </source>
</evidence>
<evidence type="ECO:0000259" key="9">
    <source>
        <dbReference type="PROSITE" id="PS51012"/>
    </source>
</evidence>
<comment type="similarity">
    <text evidence="2">Belongs to the ABC-2 integral membrane protein family.</text>
</comment>
<dbReference type="EMBL" id="CP043420">
    <property type="protein sequence ID" value="QEL11723.1"/>
    <property type="molecule type" value="Genomic_DNA"/>
</dbReference>
<dbReference type="Proteomes" id="UP000322553">
    <property type="component" value="Chromosome"/>
</dbReference>
<evidence type="ECO:0000256" key="2">
    <source>
        <dbReference type="ARBA" id="ARBA00007783"/>
    </source>
</evidence>
<feature type="transmembrane region" description="Helical" evidence="8">
    <location>
        <begin position="220"/>
        <end position="244"/>
    </location>
</feature>
<dbReference type="InterPro" id="IPR013525">
    <property type="entry name" value="ABC2_TM"/>
</dbReference>
<reference evidence="10 11" key="1">
    <citation type="submission" date="2019-08" db="EMBL/GenBank/DDBJ databases">
        <title>Complete genome sequence of Kushneria sp. YCWA18, a halophilic phosphate-solubilizing bacterium isolated from Daqiao saltern in China.</title>
        <authorList>
            <person name="Du G.-X."/>
            <person name="Qu L.-Y."/>
        </authorList>
    </citation>
    <scope>NUCLEOTIDE SEQUENCE [LARGE SCALE GENOMIC DNA]</scope>
    <source>
        <strain evidence="10 11">YCWA18</strain>
    </source>
</reference>
<evidence type="ECO:0000256" key="1">
    <source>
        <dbReference type="ARBA" id="ARBA00004651"/>
    </source>
</evidence>
<keyword evidence="5 8" id="KW-0812">Transmembrane</keyword>
<evidence type="ECO:0000256" key="8">
    <source>
        <dbReference type="SAM" id="Phobius"/>
    </source>
</evidence>
<keyword evidence="6 8" id="KW-1133">Transmembrane helix</keyword>
<dbReference type="InterPro" id="IPR051449">
    <property type="entry name" value="ABC-2_transporter_component"/>
</dbReference>
<feature type="transmembrane region" description="Helical" evidence="8">
    <location>
        <begin position="23"/>
        <end position="40"/>
    </location>
</feature>
<dbReference type="PANTHER" id="PTHR30294">
    <property type="entry name" value="MEMBRANE COMPONENT OF ABC TRANSPORTER YHHJ-RELATED"/>
    <property type="match status" value="1"/>
</dbReference>
<dbReference type="PROSITE" id="PS51012">
    <property type="entry name" value="ABC_TM2"/>
    <property type="match status" value="1"/>
</dbReference>
<evidence type="ECO:0000313" key="11">
    <source>
        <dbReference type="Proteomes" id="UP000322553"/>
    </source>
</evidence>
<feature type="transmembrane region" description="Helical" evidence="8">
    <location>
        <begin position="256"/>
        <end position="277"/>
    </location>
</feature>
<organism evidence="10 11">
    <name type="scientific">Kushneria phosphatilytica</name>
    <dbReference type="NCBI Taxonomy" id="657387"/>
    <lineage>
        <taxon>Bacteria</taxon>
        <taxon>Pseudomonadati</taxon>
        <taxon>Pseudomonadota</taxon>
        <taxon>Gammaproteobacteria</taxon>
        <taxon>Oceanospirillales</taxon>
        <taxon>Halomonadaceae</taxon>
        <taxon>Kushneria</taxon>
    </lineage>
</organism>
<dbReference type="KEGG" id="kuy:FY550_11625"/>